<name>A0AAD9EI17_9PEZI</name>
<gene>
    <name evidence="3" type="ORF">CCHR01_04994</name>
</gene>
<accession>A0AAD9EI17</accession>
<dbReference type="GO" id="GO:0005737">
    <property type="term" value="C:cytoplasm"/>
    <property type="evidence" value="ECO:0007669"/>
    <property type="project" value="TreeGrafter"/>
</dbReference>
<protein>
    <submittedName>
        <fullName evidence="3">FAD dependent oxidoreductase</fullName>
    </submittedName>
</protein>
<feature type="domain" description="FAD dependent oxidoreductase" evidence="2">
    <location>
        <begin position="162"/>
        <end position="554"/>
    </location>
</feature>
<feature type="region of interest" description="Disordered" evidence="1">
    <location>
        <begin position="104"/>
        <end position="139"/>
    </location>
</feature>
<proteinExistence type="predicted"/>
<evidence type="ECO:0000313" key="4">
    <source>
        <dbReference type="Proteomes" id="UP001243330"/>
    </source>
</evidence>
<dbReference type="Pfam" id="PF01266">
    <property type="entry name" value="DAO"/>
    <property type="match status" value="1"/>
</dbReference>
<dbReference type="Gene3D" id="3.30.9.10">
    <property type="entry name" value="D-Amino Acid Oxidase, subunit A, domain 2"/>
    <property type="match status" value="1"/>
</dbReference>
<evidence type="ECO:0000259" key="2">
    <source>
        <dbReference type="Pfam" id="PF01266"/>
    </source>
</evidence>
<evidence type="ECO:0000313" key="3">
    <source>
        <dbReference type="EMBL" id="KAK1852359.1"/>
    </source>
</evidence>
<organism evidence="3 4">
    <name type="scientific">Colletotrichum chrysophilum</name>
    <dbReference type="NCBI Taxonomy" id="1836956"/>
    <lineage>
        <taxon>Eukaryota</taxon>
        <taxon>Fungi</taxon>
        <taxon>Dikarya</taxon>
        <taxon>Ascomycota</taxon>
        <taxon>Pezizomycotina</taxon>
        <taxon>Sordariomycetes</taxon>
        <taxon>Hypocreomycetidae</taxon>
        <taxon>Glomerellales</taxon>
        <taxon>Glomerellaceae</taxon>
        <taxon>Colletotrichum</taxon>
        <taxon>Colletotrichum gloeosporioides species complex</taxon>
    </lineage>
</organism>
<dbReference type="InterPro" id="IPR006076">
    <property type="entry name" value="FAD-dep_OxRdtase"/>
</dbReference>
<dbReference type="Proteomes" id="UP001243330">
    <property type="component" value="Unassembled WGS sequence"/>
</dbReference>
<sequence>MSIRIVLKSLVDVRHPFLVGLPKVTRSATWIGDVSVGLAPSVHVVVVDLTSHVHWRASHQPNVNPSTHDSTVHAANITKVPITAYLNSRTRVTLSKLYTLNHQALSSPSDSNSSSDTMTGATLREGQADLPSTKSTRSYWHREPSEALLGHRTTKSLPPTADVVVVGSGITGAFAAKELKEGSDGASRNVLLLEAREVCWGATGRNGGHCQPVVYGPSTAIADFELQTYNYLRDLVTANAIPCDWVSLRGVHALLTADLVAKAADAIAVLPPHLKSAVRLVTDAEELKTLRVPGAAGAAVQENAASCWPYKLVAWVFEDLISKFGGGQQQSAGEGGWFNLQTNTPVTRLQRLDGAGDDGASWIVHTERGQVAAKQVLLCSNAYTSRLLPAFSNLIVPVRGQVAALLPEPRAEIERSYVFMASSSGSSPNQDDYLIQRPSPGLEMILGGGRANGTARGVGISDDDEVDPVVASYLRRAGAKNIDLQGDGEQPTDPEELKASYEWTGIMAFSRDGRPWVGEVPAGDVLGGGAGLWVCAGYTGHGMPQAALCGRAVAGMMAGTENGIQVPGDFVVGEERARRAQAMPSIKEMDDLDMFLL</sequence>
<evidence type="ECO:0000256" key="1">
    <source>
        <dbReference type="SAM" id="MobiDB-lite"/>
    </source>
</evidence>
<dbReference type="SUPFAM" id="SSF51905">
    <property type="entry name" value="FAD/NAD(P)-binding domain"/>
    <property type="match status" value="1"/>
</dbReference>
<dbReference type="InterPro" id="IPR036188">
    <property type="entry name" value="FAD/NAD-bd_sf"/>
</dbReference>
<keyword evidence="4" id="KW-1185">Reference proteome</keyword>
<dbReference type="EMBL" id="JAQOWY010000076">
    <property type="protein sequence ID" value="KAK1852359.1"/>
    <property type="molecule type" value="Genomic_DNA"/>
</dbReference>
<dbReference type="PANTHER" id="PTHR13847:SF129">
    <property type="entry name" value="FAD DEPENDENT OXIDOREDUCTASE"/>
    <property type="match status" value="1"/>
</dbReference>
<comment type="caution">
    <text evidence="3">The sequence shown here is derived from an EMBL/GenBank/DDBJ whole genome shotgun (WGS) entry which is preliminary data.</text>
</comment>
<dbReference type="PANTHER" id="PTHR13847">
    <property type="entry name" value="SARCOSINE DEHYDROGENASE-RELATED"/>
    <property type="match status" value="1"/>
</dbReference>
<feature type="compositionally biased region" description="Low complexity" evidence="1">
    <location>
        <begin position="106"/>
        <end position="116"/>
    </location>
</feature>
<dbReference type="AlphaFoldDB" id="A0AAD9EI17"/>
<reference evidence="3" key="1">
    <citation type="submission" date="2023-01" db="EMBL/GenBank/DDBJ databases">
        <title>Colletotrichum chrysophilum M932 genome sequence.</title>
        <authorList>
            <person name="Baroncelli R."/>
        </authorList>
    </citation>
    <scope>NUCLEOTIDE SEQUENCE</scope>
    <source>
        <strain evidence="3">M932</strain>
    </source>
</reference>
<dbReference type="Gene3D" id="3.50.50.60">
    <property type="entry name" value="FAD/NAD(P)-binding domain"/>
    <property type="match status" value="1"/>
</dbReference>